<dbReference type="EMBL" id="OB660205">
    <property type="protein sequence ID" value="CAD7223467.1"/>
    <property type="molecule type" value="Genomic_DNA"/>
</dbReference>
<dbReference type="AlphaFoldDB" id="A0A7R8W285"/>
<name>A0A7R8W285_9CRUS</name>
<gene>
    <name evidence="1" type="ORF">CTOB1V02_LOCUS1451</name>
</gene>
<accession>A0A7R8W285</accession>
<evidence type="ECO:0000313" key="1">
    <source>
        <dbReference type="EMBL" id="CAD7223467.1"/>
    </source>
</evidence>
<sequence>MCIPFLFFRQVTEQKSELMLNAKTRPSPNLEQGLSISVEGIAVKGSHD</sequence>
<reference evidence="1" key="1">
    <citation type="submission" date="2020-11" db="EMBL/GenBank/DDBJ databases">
        <authorList>
            <person name="Tran Van P."/>
        </authorList>
    </citation>
    <scope>NUCLEOTIDE SEQUENCE</scope>
</reference>
<protein>
    <submittedName>
        <fullName evidence="1">Uncharacterized protein</fullName>
    </submittedName>
</protein>
<proteinExistence type="predicted"/>
<organism evidence="1">
    <name type="scientific">Cyprideis torosa</name>
    <dbReference type="NCBI Taxonomy" id="163714"/>
    <lineage>
        <taxon>Eukaryota</taxon>
        <taxon>Metazoa</taxon>
        <taxon>Ecdysozoa</taxon>
        <taxon>Arthropoda</taxon>
        <taxon>Crustacea</taxon>
        <taxon>Oligostraca</taxon>
        <taxon>Ostracoda</taxon>
        <taxon>Podocopa</taxon>
        <taxon>Podocopida</taxon>
        <taxon>Cytherocopina</taxon>
        <taxon>Cytheroidea</taxon>
        <taxon>Cytherideidae</taxon>
        <taxon>Cyprideis</taxon>
    </lineage>
</organism>